<evidence type="ECO:0000256" key="4">
    <source>
        <dbReference type="ARBA" id="ARBA00022737"/>
    </source>
</evidence>
<proteinExistence type="inferred from homology"/>
<evidence type="ECO:0000256" key="3">
    <source>
        <dbReference type="ARBA" id="ARBA00022729"/>
    </source>
</evidence>
<evidence type="ECO:0000256" key="5">
    <source>
        <dbReference type="ARBA" id="ARBA00038515"/>
    </source>
</evidence>
<dbReference type="Gene3D" id="3.30.430.20">
    <property type="entry name" value="Gnk2 domain, C-X8-C-X2-C motif"/>
    <property type="match status" value="2"/>
</dbReference>
<dbReference type="AlphaFoldDB" id="A0A6A1UNL3"/>
<evidence type="ECO:0000256" key="1">
    <source>
        <dbReference type="ARBA" id="ARBA00004613"/>
    </source>
</evidence>
<dbReference type="PROSITE" id="PS51473">
    <property type="entry name" value="GNK2"/>
    <property type="match status" value="2"/>
</dbReference>
<dbReference type="CDD" id="cd23509">
    <property type="entry name" value="Gnk2-like"/>
    <property type="match status" value="2"/>
</dbReference>
<dbReference type="GO" id="GO:0005576">
    <property type="term" value="C:extracellular region"/>
    <property type="evidence" value="ECO:0007669"/>
    <property type="project" value="UniProtKB-SubCell"/>
</dbReference>
<evidence type="ECO:0000313" key="8">
    <source>
        <dbReference type="Proteomes" id="UP000516437"/>
    </source>
</evidence>
<name>A0A6A1UNL3_9ROSI</name>
<keyword evidence="2" id="KW-0964">Secreted</keyword>
<gene>
    <name evidence="7" type="ORF">CJ030_MR8G019190</name>
</gene>
<dbReference type="Pfam" id="PF01657">
    <property type="entry name" value="Stress-antifung"/>
    <property type="match status" value="2"/>
</dbReference>
<comment type="similarity">
    <text evidence="5">Belongs to the cysteine-rich repeat secretory protein family.</text>
</comment>
<feature type="domain" description="Gnk2-homologous" evidence="6">
    <location>
        <begin position="1"/>
        <end position="90"/>
    </location>
</feature>
<dbReference type="Proteomes" id="UP000516437">
    <property type="component" value="Chromosome 8"/>
</dbReference>
<reference evidence="7 8" key="1">
    <citation type="journal article" date="2019" name="Plant Biotechnol. J.">
        <title>The red bayberry genome and genetic basis of sex determination.</title>
        <authorList>
            <person name="Jia H.M."/>
            <person name="Jia H.J."/>
            <person name="Cai Q.L."/>
            <person name="Wang Y."/>
            <person name="Zhao H.B."/>
            <person name="Yang W.F."/>
            <person name="Wang G.Y."/>
            <person name="Li Y.H."/>
            <person name="Zhan D.L."/>
            <person name="Shen Y.T."/>
            <person name="Niu Q.F."/>
            <person name="Chang L."/>
            <person name="Qiu J."/>
            <person name="Zhao L."/>
            <person name="Xie H.B."/>
            <person name="Fu W.Y."/>
            <person name="Jin J."/>
            <person name="Li X.W."/>
            <person name="Jiao Y."/>
            <person name="Zhou C.C."/>
            <person name="Tu T."/>
            <person name="Chai C.Y."/>
            <person name="Gao J.L."/>
            <person name="Fan L.J."/>
            <person name="van de Weg E."/>
            <person name="Wang J.Y."/>
            <person name="Gao Z.S."/>
        </authorList>
    </citation>
    <scope>NUCLEOTIDE SEQUENCE [LARGE SCALE GENOMIC DNA]</scope>
    <source>
        <tissue evidence="7">Leaves</tissue>
    </source>
</reference>
<dbReference type="EMBL" id="RXIC02000026">
    <property type="protein sequence ID" value="KAB1201882.1"/>
    <property type="molecule type" value="Genomic_DNA"/>
</dbReference>
<evidence type="ECO:0000256" key="2">
    <source>
        <dbReference type="ARBA" id="ARBA00022525"/>
    </source>
</evidence>
<comment type="caution">
    <text evidence="7">The sequence shown here is derived from an EMBL/GenBank/DDBJ whole genome shotgun (WGS) entry which is preliminary data.</text>
</comment>
<evidence type="ECO:0000259" key="6">
    <source>
        <dbReference type="PROSITE" id="PS51473"/>
    </source>
</evidence>
<evidence type="ECO:0000313" key="7">
    <source>
        <dbReference type="EMBL" id="KAB1201882.1"/>
    </source>
</evidence>
<protein>
    <submittedName>
        <fullName evidence="7">Cysteine-rich repeat secretory protein 38</fullName>
    </submittedName>
</protein>
<feature type="domain" description="Gnk2-homologous" evidence="6">
    <location>
        <begin position="97"/>
        <end position="208"/>
    </location>
</feature>
<dbReference type="OrthoDB" id="1933521at2759"/>
<keyword evidence="8" id="KW-1185">Reference proteome</keyword>
<dbReference type="InterPro" id="IPR038408">
    <property type="entry name" value="GNK2_sf"/>
</dbReference>
<keyword evidence="4" id="KW-0677">Repeat</keyword>
<organism evidence="7 8">
    <name type="scientific">Morella rubra</name>
    <name type="common">Chinese bayberry</name>
    <dbReference type="NCBI Taxonomy" id="262757"/>
    <lineage>
        <taxon>Eukaryota</taxon>
        <taxon>Viridiplantae</taxon>
        <taxon>Streptophyta</taxon>
        <taxon>Embryophyta</taxon>
        <taxon>Tracheophyta</taxon>
        <taxon>Spermatophyta</taxon>
        <taxon>Magnoliopsida</taxon>
        <taxon>eudicotyledons</taxon>
        <taxon>Gunneridae</taxon>
        <taxon>Pentapetalae</taxon>
        <taxon>rosids</taxon>
        <taxon>fabids</taxon>
        <taxon>Fagales</taxon>
        <taxon>Myricaceae</taxon>
        <taxon>Morella</taxon>
    </lineage>
</organism>
<keyword evidence="3" id="KW-0732">Signal</keyword>
<dbReference type="InterPro" id="IPR050581">
    <property type="entry name" value="CRR_secretory_protein"/>
</dbReference>
<dbReference type="PANTHER" id="PTHR32411:SF43">
    <property type="entry name" value="CYSTEINE-RICH REPEAT SECRETORY PROTEIN 38"/>
    <property type="match status" value="1"/>
</dbReference>
<dbReference type="PANTHER" id="PTHR32411">
    <property type="entry name" value="CYSTEINE-RICH REPEAT SECRETORY PROTEIN 38-RELATED"/>
    <property type="match status" value="1"/>
</dbReference>
<comment type="subcellular location">
    <subcellularLocation>
        <location evidence="1">Secreted</location>
    </subcellularLocation>
</comment>
<dbReference type="InterPro" id="IPR002902">
    <property type="entry name" value="GNK2"/>
</dbReference>
<accession>A0A6A1UNL3</accession>
<sequence length="219" mass="24594">MSLILHFPYVFAAPSPVHMCPRSGYFTSNDTYETNLKMLMGYLSHETLAQVGCADCVSEAKSHVREYCHNNKAGTIWYDNCLLKYSNRNFFGRVDANEVVVCAANTVNGSEPVAVSLVKENKLLRELAKKASETPQMYATGNFKLDESRKLHGLVQCTRDLSRNNCTKCLDKVIKRQLQPLCCNMNKGNGYCSVTSSSCFVRYDTSVVKTNRKILGFKN</sequence>